<dbReference type="InterPro" id="IPR015943">
    <property type="entry name" value="WD40/YVTN_repeat-like_dom_sf"/>
</dbReference>
<dbReference type="SUPFAM" id="SSF50978">
    <property type="entry name" value="WD40 repeat-like"/>
    <property type="match status" value="1"/>
</dbReference>
<evidence type="ECO:0000256" key="4">
    <source>
        <dbReference type="ARBA" id="ARBA00023242"/>
    </source>
</evidence>
<evidence type="ECO:0000313" key="5">
    <source>
        <dbReference type="EMBL" id="TPX62662.1"/>
    </source>
</evidence>
<dbReference type="PANTHER" id="PTHR44040:SF1">
    <property type="entry name" value="RETINOBLASTOMA-BINDING PROTEIN 5"/>
    <property type="match status" value="1"/>
</dbReference>
<dbReference type="Proteomes" id="UP000318582">
    <property type="component" value="Unassembled WGS sequence"/>
</dbReference>
<organism evidence="5 6">
    <name type="scientific">Powellomyces hirtus</name>
    <dbReference type="NCBI Taxonomy" id="109895"/>
    <lineage>
        <taxon>Eukaryota</taxon>
        <taxon>Fungi</taxon>
        <taxon>Fungi incertae sedis</taxon>
        <taxon>Chytridiomycota</taxon>
        <taxon>Chytridiomycota incertae sedis</taxon>
        <taxon>Chytridiomycetes</taxon>
        <taxon>Spizellomycetales</taxon>
        <taxon>Powellomycetaceae</taxon>
        <taxon>Powellomyces</taxon>
    </lineage>
</organism>
<dbReference type="InterPro" id="IPR036322">
    <property type="entry name" value="WD40_repeat_dom_sf"/>
</dbReference>
<evidence type="ECO:0008006" key="7">
    <source>
        <dbReference type="Google" id="ProtNLM"/>
    </source>
</evidence>
<evidence type="ECO:0000256" key="3">
    <source>
        <dbReference type="ARBA" id="ARBA00022737"/>
    </source>
</evidence>
<dbReference type="Pfam" id="PF00400">
    <property type="entry name" value="WD40"/>
    <property type="match status" value="1"/>
</dbReference>
<dbReference type="EMBL" id="QEAQ01000002">
    <property type="protein sequence ID" value="TPX62662.1"/>
    <property type="molecule type" value="Genomic_DNA"/>
</dbReference>
<accession>A0A507EFV4</accession>
<keyword evidence="2" id="KW-0853">WD repeat</keyword>
<proteinExistence type="predicted"/>
<dbReference type="STRING" id="109895.A0A507EFV4"/>
<dbReference type="Gene3D" id="2.130.10.10">
    <property type="entry name" value="YVTN repeat-like/Quinoprotein amine dehydrogenase"/>
    <property type="match status" value="1"/>
</dbReference>
<evidence type="ECO:0000256" key="2">
    <source>
        <dbReference type="ARBA" id="ARBA00022574"/>
    </source>
</evidence>
<dbReference type="PANTHER" id="PTHR44040">
    <property type="entry name" value="RETINOBLASTOMA-BINDING PROTEIN 5"/>
    <property type="match status" value="1"/>
</dbReference>
<comment type="caution">
    <text evidence="5">The sequence shown here is derived from an EMBL/GenBank/DDBJ whole genome shotgun (WGS) entry which is preliminary data.</text>
</comment>
<name>A0A507EFV4_9FUNG</name>
<gene>
    <name evidence="5" type="ORF">PhCBS80983_g00325</name>
</gene>
<comment type="subcellular location">
    <subcellularLocation>
        <location evidence="1">Nucleus</location>
    </subcellularLocation>
</comment>
<evidence type="ECO:0000313" key="6">
    <source>
        <dbReference type="Proteomes" id="UP000318582"/>
    </source>
</evidence>
<keyword evidence="4" id="KW-0539">Nucleus</keyword>
<keyword evidence="6" id="KW-1185">Reference proteome</keyword>
<sequence>MSVFRACGAGIRGLQFDSKGCDLVVNANDKTIRVFTMRRDGEKIFLENEQRFQDSVNHLPWVQSSFSADGEFVLGGSDVKHAHRIYMWNRHVGNLVKVLDGEKDGLMDFAAHPFKPMLASVGTSGLVYIWTANYKQRYSTLAPDFDELEDNVEYEERESEFDEDEDELVKKPKEDYSAGDEDIDICTIAHVNIYDDGDNVGAFVLPIDLDQPQESVPKSYEEPIWQWHIPV</sequence>
<dbReference type="InterPro" id="IPR037850">
    <property type="entry name" value="RBBP5/Swd1"/>
</dbReference>
<dbReference type="GO" id="GO:0048188">
    <property type="term" value="C:Set1C/COMPASS complex"/>
    <property type="evidence" value="ECO:0007669"/>
    <property type="project" value="InterPro"/>
</dbReference>
<keyword evidence="3" id="KW-0677">Repeat</keyword>
<dbReference type="AlphaFoldDB" id="A0A507EFV4"/>
<dbReference type="InterPro" id="IPR001680">
    <property type="entry name" value="WD40_rpt"/>
</dbReference>
<reference evidence="5 6" key="1">
    <citation type="journal article" date="2019" name="Sci. Rep.">
        <title>Comparative genomics of chytrid fungi reveal insights into the obligate biotrophic and pathogenic lifestyle of Synchytrium endobioticum.</title>
        <authorList>
            <person name="van de Vossenberg B.T.L.H."/>
            <person name="Warris S."/>
            <person name="Nguyen H.D.T."/>
            <person name="van Gent-Pelzer M.P.E."/>
            <person name="Joly D.L."/>
            <person name="van de Geest H.C."/>
            <person name="Bonants P.J.M."/>
            <person name="Smith D.S."/>
            <person name="Levesque C.A."/>
            <person name="van der Lee T.A.J."/>
        </authorList>
    </citation>
    <scope>NUCLEOTIDE SEQUENCE [LARGE SCALE GENOMIC DNA]</scope>
    <source>
        <strain evidence="5 6">CBS 809.83</strain>
    </source>
</reference>
<protein>
    <recommendedName>
        <fullName evidence="7">Anaphase-promoting complex subunit 4 WD40 domain-containing protein</fullName>
    </recommendedName>
</protein>
<evidence type="ECO:0000256" key="1">
    <source>
        <dbReference type="ARBA" id="ARBA00004123"/>
    </source>
</evidence>